<dbReference type="PANTHER" id="PTHR46776">
    <property type="entry name" value="CYCLIN-DEPENDENT KINASE INHIBITOR 4-RELATED"/>
    <property type="match status" value="1"/>
</dbReference>
<dbReference type="InterPro" id="IPR044275">
    <property type="entry name" value="KRP"/>
</dbReference>
<evidence type="ECO:0000256" key="1">
    <source>
        <dbReference type="ARBA" id="ARBA00004642"/>
    </source>
</evidence>
<dbReference type="PIRSF" id="PIRSF017811">
    <property type="entry name" value="CDK_inhib_pln"/>
    <property type="match status" value="1"/>
</dbReference>
<keyword evidence="3 5" id="KW-0649">Protein kinase inhibitor</keyword>
<dbReference type="EMBL" id="JAIWQS010000003">
    <property type="protein sequence ID" value="KAJ8770749.1"/>
    <property type="molecule type" value="Genomic_DNA"/>
</dbReference>
<organism evidence="8 9">
    <name type="scientific">Erythroxylum novogranatense</name>
    <dbReference type="NCBI Taxonomy" id="1862640"/>
    <lineage>
        <taxon>Eukaryota</taxon>
        <taxon>Viridiplantae</taxon>
        <taxon>Streptophyta</taxon>
        <taxon>Embryophyta</taxon>
        <taxon>Tracheophyta</taxon>
        <taxon>Spermatophyta</taxon>
        <taxon>Magnoliopsida</taxon>
        <taxon>eudicotyledons</taxon>
        <taxon>Gunneridae</taxon>
        <taxon>Pentapetalae</taxon>
        <taxon>rosids</taxon>
        <taxon>fabids</taxon>
        <taxon>Malpighiales</taxon>
        <taxon>Erythroxylaceae</taxon>
        <taxon>Erythroxylum</taxon>
    </lineage>
</organism>
<comment type="caution">
    <text evidence="8">The sequence shown here is derived from an EMBL/GenBank/DDBJ whole genome shotgun (WGS) entry which is preliminary data.</text>
</comment>
<dbReference type="Proteomes" id="UP001159364">
    <property type="component" value="Linkage Group LG03"/>
</dbReference>
<dbReference type="GO" id="GO:0005654">
    <property type="term" value="C:nucleoplasm"/>
    <property type="evidence" value="ECO:0007669"/>
    <property type="project" value="UniProtKB-SubCell"/>
</dbReference>
<reference evidence="8 9" key="1">
    <citation type="submission" date="2021-09" db="EMBL/GenBank/DDBJ databases">
        <title>Genomic insights and catalytic innovation underlie evolution of tropane alkaloids biosynthesis.</title>
        <authorList>
            <person name="Wang Y.-J."/>
            <person name="Tian T."/>
            <person name="Huang J.-P."/>
            <person name="Huang S.-X."/>
        </authorList>
    </citation>
    <scope>NUCLEOTIDE SEQUENCE [LARGE SCALE GENOMIC DNA]</scope>
    <source>
        <strain evidence="8">KIB-2018</strain>
        <tissue evidence="8">Leaf</tissue>
    </source>
</reference>
<evidence type="ECO:0000256" key="2">
    <source>
        <dbReference type="ARBA" id="ARBA00010274"/>
    </source>
</evidence>
<feature type="domain" description="Cyclin-dependent kinase inhibitor" evidence="7">
    <location>
        <begin position="170"/>
        <end position="213"/>
    </location>
</feature>
<dbReference type="AlphaFoldDB" id="A0AAV8TXH2"/>
<evidence type="ECO:0000256" key="3">
    <source>
        <dbReference type="ARBA" id="ARBA00023013"/>
    </source>
</evidence>
<evidence type="ECO:0000259" key="7">
    <source>
        <dbReference type="Pfam" id="PF02234"/>
    </source>
</evidence>
<dbReference type="GO" id="GO:0051726">
    <property type="term" value="P:regulation of cell cycle"/>
    <property type="evidence" value="ECO:0007669"/>
    <property type="project" value="InterPro"/>
</dbReference>
<name>A0AAV8TXH2_9ROSI</name>
<dbReference type="Gene3D" id="4.10.365.10">
    <property type="entry name" value="p27"/>
    <property type="match status" value="1"/>
</dbReference>
<evidence type="ECO:0000256" key="5">
    <source>
        <dbReference type="PIRNR" id="PIRNR017811"/>
    </source>
</evidence>
<dbReference type="InterPro" id="IPR003175">
    <property type="entry name" value="CDI_dom"/>
</dbReference>
<evidence type="ECO:0000313" key="9">
    <source>
        <dbReference type="Proteomes" id="UP001159364"/>
    </source>
</evidence>
<comment type="similarity">
    <text evidence="2 5">Belongs to the CDI family. ICK/KRP subfamily.</text>
</comment>
<gene>
    <name evidence="8" type="ORF">K2173_021396</name>
</gene>
<dbReference type="InterPro" id="IPR044898">
    <property type="entry name" value="CDI_dom_sf"/>
</dbReference>
<dbReference type="GO" id="GO:0004861">
    <property type="term" value="F:cyclin-dependent protein serine/threonine kinase inhibitor activity"/>
    <property type="evidence" value="ECO:0007669"/>
    <property type="project" value="UniProtKB-UniRule"/>
</dbReference>
<dbReference type="Pfam" id="PF02234">
    <property type="entry name" value="CDI"/>
    <property type="match status" value="1"/>
</dbReference>
<keyword evidence="4" id="KW-0131">Cell cycle</keyword>
<accession>A0AAV8TXH2</accession>
<proteinExistence type="inferred from homology"/>
<feature type="region of interest" description="Disordered" evidence="6">
    <location>
        <begin position="127"/>
        <end position="172"/>
    </location>
</feature>
<feature type="compositionally biased region" description="Polar residues" evidence="6">
    <location>
        <begin position="155"/>
        <end position="168"/>
    </location>
</feature>
<sequence length="216" mass="24634">MSEIAGVRTRPRSLALETVVSTVTAKKRKINREELNTSTSYVKFRSTTADTTRRTRSSNRRRERVTITTENLVSQSPEVNSDFWSVIDEDWCASPRSDHASTSCCSSNGPSDRVKFADLKEKSVEGETSMDYSCGERRETTSSSELLDDLDSTTRPLETSSGRSSTTAKKIPTESELEEFFAEAEKGSKEYFMKYNYDIEKDEPLEGRWEWFRLKP</sequence>
<evidence type="ECO:0000313" key="8">
    <source>
        <dbReference type="EMBL" id="KAJ8770749.1"/>
    </source>
</evidence>
<evidence type="ECO:0000256" key="6">
    <source>
        <dbReference type="SAM" id="MobiDB-lite"/>
    </source>
</evidence>
<protein>
    <recommendedName>
        <fullName evidence="5">Cyclin-dependent kinase inhibitor</fullName>
    </recommendedName>
</protein>
<comment type="subcellular location">
    <subcellularLocation>
        <location evidence="1">Nucleus</location>
        <location evidence="1">Nucleoplasm</location>
    </subcellularLocation>
</comment>
<evidence type="ECO:0000256" key="4">
    <source>
        <dbReference type="ARBA" id="ARBA00023306"/>
    </source>
</evidence>
<keyword evidence="9" id="KW-1185">Reference proteome</keyword>